<sequence length="185" mass="19733">MEQDTKTRTDEAQARREMAASELQENREPSSPAMPVVVCGKTEQVGRIVIASLKPEYDVIHFITSPTSGASILPALLESRTPPFHVETSTIGSGNYAAAPRAVILGAAFDDAAATVLQEAVADARARSSAGVRTVPWLRNDPSKPAPPRGGPGYGEAVVSRVREALVRLEDEGKLDGSYGGDEWY</sequence>
<name>A0AAD9M3K4_9PEZI</name>
<evidence type="ECO:0000256" key="1">
    <source>
        <dbReference type="SAM" id="MobiDB-lite"/>
    </source>
</evidence>
<evidence type="ECO:0000313" key="2">
    <source>
        <dbReference type="EMBL" id="KAK2027448.1"/>
    </source>
</evidence>
<feature type="region of interest" description="Disordered" evidence="1">
    <location>
        <begin position="136"/>
        <end position="155"/>
    </location>
</feature>
<accession>A0AAD9M3K4</accession>
<dbReference type="Proteomes" id="UP001232148">
    <property type="component" value="Unassembled WGS sequence"/>
</dbReference>
<evidence type="ECO:0000313" key="3">
    <source>
        <dbReference type="Proteomes" id="UP001232148"/>
    </source>
</evidence>
<protein>
    <submittedName>
        <fullName evidence="2">Uncharacterized protein</fullName>
    </submittedName>
</protein>
<feature type="region of interest" description="Disordered" evidence="1">
    <location>
        <begin position="1"/>
        <end position="34"/>
    </location>
</feature>
<organism evidence="2 3">
    <name type="scientific">Colletotrichum zoysiae</name>
    <dbReference type="NCBI Taxonomy" id="1216348"/>
    <lineage>
        <taxon>Eukaryota</taxon>
        <taxon>Fungi</taxon>
        <taxon>Dikarya</taxon>
        <taxon>Ascomycota</taxon>
        <taxon>Pezizomycotina</taxon>
        <taxon>Sordariomycetes</taxon>
        <taxon>Hypocreomycetidae</taxon>
        <taxon>Glomerellales</taxon>
        <taxon>Glomerellaceae</taxon>
        <taxon>Colletotrichum</taxon>
        <taxon>Colletotrichum graminicola species complex</taxon>
    </lineage>
</organism>
<proteinExistence type="predicted"/>
<keyword evidence="3" id="KW-1185">Reference proteome</keyword>
<gene>
    <name evidence="2" type="ORF">LX32DRAFT_640926</name>
</gene>
<feature type="compositionally biased region" description="Basic and acidic residues" evidence="1">
    <location>
        <begin position="1"/>
        <end position="28"/>
    </location>
</feature>
<comment type="caution">
    <text evidence="2">The sequence shown here is derived from an EMBL/GenBank/DDBJ whole genome shotgun (WGS) entry which is preliminary data.</text>
</comment>
<reference evidence="2" key="1">
    <citation type="submission" date="2021-06" db="EMBL/GenBank/DDBJ databases">
        <title>Comparative genomics, transcriptomics and evolutionary studies reveal genomic signatures of adaptation to plant cell wall in hemibiotrophic fungi.</title>
        <authorList>
            <consortium name="DOE Joint Genome Institute"/>
            <person name="Baroncelli R."/>
            <person name="Diaz J.F."/>
            <person name="Benocci T."/>
            <person name="Peng M."/>
            <person name="Battaglia E."/>
            <person name="Haridas S."/>
            <person name="Andreopoulos W."/>
            <person name="Labutti K."/>
            <person name="Pangilinan J."/>
            <person name="Floch G.L."/>
            <person name="Makela M.R."/>
            <person name="Henrissat B."/>
            <person name="Grigoriev I.V."/>
            <person name="Crouch J.A."/>
            <person name="De Vries R.P."/>
            <person name="Sukno S.A."/>
            <person name="Thon M.R."/>
        </authorList>
    </citation>
    <scope>NUCLEOTIDE SEQUENCE</scope>
    <source>
        <strain evidence="2">MAFF235873</strain>
    </source>
</reference>
<dbReference type="EMBL" id="MU842895">
    <property type="protein sequence ID" value="KAK2027448.1"/>
    <property type="molecule type" value="Genomic_DNA"/>
</dbReference>
<dbReference type="AlphaFoldDB" id="A0AAD9M3K4"/>